<sequence length="79" mass="8401">MRTTNLIYQDLSAALARGVSIGKSEFPTLSPPGASIAADAPSNLREVEQLGDKNFAKALPCKISRTYPILHGSERGDSV</sequence>
<name>A0A0M3IDN6_ASCLU</name>
<dbReference type="Proteomes" id="UP000036681">
    <property type="component" value="Unplaced"/>
</dbReference>
<dbReference type="WBParaSite" id="ALUE_0001614801-mRNA-1">
    <property type="protein sequence ID" value="ALUE_0001614801-mRNA-1"/>
    <property type="gene ID" value="ALUE_0001614801"/>
</dbReference>
<protein>
    <submittedName>
        <fullName evidence="2">Uncharacterized protein</fullName>
    </submittedName>
</protein>
<reference evidence="2" key="1">
    <citation type="submission" date="2017-02" db="UniProtKB">
        <authorList>
            <consortium name="WormBaseParasite"/>
        </authorList>
    </citation>
    <scope>IDENTIFICATION</scope>
</reference>
<dbReference type="AlphaFoldDB" id="A0A0M3IDN6"/>
<evidence type="ECO:0000313" key="2">
    <source>
        <dbReference type="WBParaSite" id="ALUE_0001614801-mRNA-1"/>
    </source>
</evidence>
<accession>A0A0M3IDN6</accession>
<evidence type="ECO:0000313" key="1">
    <source>
        <dbReference type="Proteomes" id="UP000036681"/>
    </source>
</evidence>
<keyword evidence="1" id="KW-1185">Reference proteome</keyword>
<proteinExistence type="predicted"/>
<organism evidence="1 2">
    <name type="scientific">Ascaris lumbricoides</name>
    <name type="common">Giant roundworm</name>
    <dbReference type="NCBI Taxonomy" id="6252"/>
    <lineage>
        <taxon>Eukaryota</taxon>
        <taxon>Metazoa</taxon>
        <taxon>Ecdysozoa</taxon>
        <taxon>Nematoda</taxon>
        <taxon>Chromadorea</taxon>
        <taxon>Rhabditida</taxon>
        <taxon>Spirurina</taxon>
        <taxon>Ascaridomorpha</taxon>
        <taxon>Ascaridoidea</taxon>
        <taxon>Ascarididae</taxon>
        <taxon>Ascaris</taxon>
    </lineage>
</organism>